<dbReference type="InterPro" id="IPR006427">
    <property type="entry name" value="Portal_HK97"/>
</dbReference>
<gene>
    <name evidence="1" type="ordered locus">Rsph17025_1751</name>
</gene>
<dbReference type="Gene3D" id="1.20.1270.210">
    <property type="match status" value="1"/>
</dbReference>
<dbReference type="NCBIfam" id="TIGR01537">
    <property type="entry name" value="portal_HK97"/>
    <property type="match status" value="1"/>
</dbReference>
<reference evidence="1" key="1">
    <citation type="submission" date="2007-04" db="EMBL/GenBank/DDBJ databases">
        <title>Complete sequence of chromosome of Rhodobacter sphaeroides ATCC 17025.</title>
        <authorList>
            <consortium name="US DOE Joint Genome Institute"/>
            <person name="Copeland A."/>
            <person name="Lucas S."/>
            <person name="Lapidus A."/>
            <person name="Barry K."/>
            <person name="Detter J.C."/>
            <person name="Glavina del Rio T."/>
            <person name="Hammon N."/>
            <person name="Israni S."/>
            <person name="Dalin E."/>
            <person name="Tice H."/>
            <person name="Pitluck S."/>
            <person name="Chertkov O."/>
            <person name="Brettin T."/>
            <person name="Bruce D."/>
            <person name="Han C."/>
            <person name="Schmutz J."/>
            <person name="Larimer F."/>
            <person name="Land M."/>
            <person name="Hauser L."/>
            <person name="Kyrpides N."/>
            <person name="Kim E."/>
            <person name="Richardson P."/>
            <person name="Mackenzie C."/>
            <person name="Choudhary M."/>
            <person name="Donohue T.J."/>
            <person name="Kaplan S."/>
        </authorList>
    </citation>
    <scope>NUCLEOTIDE SEQUENCE [LARGE SCALE GENOMIC DNA]</scope>
    <source>
        <strain evidence="1">ATCC 17025</strain>
    </source>
</reference>
<dbReference type="InterPro" id="IPR006944">
    <property type="entry name" value="Phage/GTA_portal"/>
</dbReference>
<dbReference type="Gene3D" id="3.30.1120.70">
    <property type="match status" value="1"/>
</dbReference>
<proteinExistence type="predicted"/>
<evidence type="ECO:0000313" key="1">
    <source>
        <dbReference type="EMBL" id="ABP70644.1"/>
    </source>
</evidence>
<dbReference type="KEGG" id="rsq:Rsph17025_1751"/>
<dbReference type="EMBL" id="CP000661">
    <property type="protein sequence ID" value="ABP70644.1"/>
    <property type="molecule type" value="Genomic_DNA"/>
</dbReference>
<organism evidence="1">
    <name type="scientific">Cereibacter sphaeroides (strain ATCC 17025 / ATH 2.4.3)</name>
    <name type="common">Rhodobacter sphaeroides</name>
    <dbReference type="NCBI Taxonomy" id="349102"/>
    <lineage>
        <taxon>Bacteria</taxon>
        <taxon>Pseudomonadati</taxon>
        <taxon>Pseudomonadota</taxon>
        <taxon>Alphaproteobacteria</taxon>
        <taxon>Rhodobacterales</taxon>
        <taxon>Paracoccaceae</taxon>
        <taxon>Cereibacter</taxon>
    </lineage>
</organism>
<name>A4WTD0_CERS5</name>
<dbReference type="Pfam" id="PF04860">
    <property type="entry name" value="Phage_portal"/>
    <property type="match status" value="1"/>
</dbReference>
<sequence length="420" mass="46694">MGLFDFFRSEPQVARVEPPVVAQGSGDVQSPGQWRGFVTGGVSRSGVRVNETTALSIPATLQAIRVLSGVFAMTPLHYFRRTGDGRERVSDDIAALLHDRPNSHQTAFAFRELLKMDLLLSGNFYAYVSRDFAGRPKALTRLKPGSVLIAEYFDRSEGVTLFYDATLPDGSRERFPARDIWHIAGMSRDGLSGLNPIQFARDAIGGAIATADHAAKFWGNGGRPSTLLKTKHKVDPIARKQIKSDWKAIYGGPFGDDIAVLDQELEAQFLSHDNKASQYLETRGFQVMDLARLWGVPPHLIFDLSRATFSNIEQQSLEFIVFHLGPHYERVSQSATRQFAADAHYFEHVTDALVKGDVKSRMEAYWLQRQMGMVNANELRRRDNLSPISGDAGEEYWRPAAMTLAGTPPEQPAQRASAEP</sequence>
<accession>A4WTD0</accession>
<protein>
    <submittedName>
        <fullName evidence="1">Phage portal protein, HK97 family</fullName>
    </submittedName>
</protein>
<dbReference type="HOGENOM" id="CLU_033789_0_1_5"/>
<dbReference type="STRING" id="349102.Rsph17025_1751"/>
<dbReference type="eggNOG" id="COG4695">
    <property type="taxonomic scope" value="Bacteria"/>
</dbReference>
<dbReference type="Gene3D" id="3.40.140.120">
    <property type="match status" value="1"/>
</dbReference>
<dbReference type="BioCyc" id="RSPH349102:G1G8M-1805-MONOMER"/>
<dbReference type="AlphaFoldDB" id="A4WTD0"/>